<dbReference type="InterPro" id="IPR016161">
    <property type="entry name" value="Ald_DH/histidinol_DH"/>
</dbReference>
<dbReference type="EC" id="1.2.1.79" evidence="2"/>
<sequence length="41" mass="4399">MTGALDRDIPFGGVKRSGFGRELGALGIDEFVNKQVYVVAD</sequence>
<dbReference type="AlphaFoldDB" id="A0A378SIB9"/>
<dbReference type="Gene3D" id="3.40.309.10">
    <property type="entry name" value="Aldehyde Dehydrogenase, Chain A, domain 2"/>
    <property type="match status" value="1"/>
</dbReference>
<keyword evidence="2" id="KW-0560">Oxidoreductase</keyword>
<name>A0A378SIB9_9MYCO</name>
<protein>
    <submittedName>
        <fullName evidence="2">Aldehyde dehydrogenase</fullName>
        <ecNumber evidence="2">1.2.1.79</ecNumber>
    </submittedName>
</protein>
<evidence type="ECO:0000313" key="2">
    <source>
        <dbReference type="EMBL" id="STZ42450.1"/>
    </source>
</evidence>
<gene>
    <name evidence="2" type="primary">gabD1</name>
    <name evidence="2" type="ORF">NCTC10742_01662</name>
</gene>
<dbReference type="GO" id="GO:0036243">
    <property type="term" value="F:succinate-semialdehyde dehydrogenase (NADP+) activity"/>
    <property type="evidence" value="ECO:0007669"/>
    <property type="project" value="UniProtKB-EC"/>
</dbReference>
<reference evidence="2 3" key="1">
    <citation type="submission" date="2018-06" db="EMBL/GenBank/DDBJ databases">
        <authorList>
            <consortium name="Pathogen Informatics"/>
            <person name="Doyle S."/>
        </authorList>
    </citation>
    <scope>NUCLEOTIDE SEQUENCE [LARGE SCALE GENOMIC DNA]</scope>
    <source>
        <strain evidence="2 3">NCTC10742</strain>
    </source>
</reference>
<organism evidence="2 3">
    <name type="scientific">Mycolicibacterium gilvum</name>
    <dbReference type="NCBI Taxonomy" id="1804"/>
    <lineage>
        <taxon>Bacteria</taxon>
        <taxon>Bacillati</taxon>
        <taxon>Actinomycetota</taxon>
        <taxon>Actinomycetes</taxon>
        <taxon>Mycobacteriales</taxon>
        <taxon>Mycobacteriaceae</taxon>
        <taxon>Mycolicibacterium</taxon>
    </lineage>
</organism>
<dbReference type="SUPFAM" id="SSF53720">
    <property type="entry name" value="ALDH-like"/>
    <property type="match status" value="1"/>
</dbReference>
<dbReference type="EMBL" id="UGQM01000001">
    <property type="protein sequence ID" value="STZ42450.1"/>
    <property type="molecule type" value="Genomic_DNA"/>
</dbReference>
<evidence type="ECO:0000259" key="1">
    <source>
        <dbReference type="Pfam" id="PF00171"/>
    </source>
</evidence>
<dbReference type="InterPro" id="IPR016163">
    <property type="entry name" value="Ald_DH_C"/>
</dbReference>
<proteinExistence type="predicted"/>
<dbReference type="Proteomes" id="UP000254291">
    <property type="component" value="Unassembled WGS sequence"/>
</dbReference>
<evidence type="ECO:0000313" key="3">
    <source>
        <dbReference type="Proteomes" id="UP000254291"/>
    </source>
</evidence>
<dbReference type="Pfam" id="PF00171">
    <property type="entry name" value="Aldedh"/>
    <property type="match status" value="1"/>
</dbReference>
<feature type="domain" description="Aldehyde dehydrogenase" evidence="1">
    <location>
        <begin position="6"/>
        <end position="35"/>
    </location>
</feature>
<accession>A0A378SIB9</accession>
<dbReference type="RefSeq" id="WP_115326961.1">
    <property type="nucleotide sequence ID" value="NZ_JACKST010000100.1"/>
</dbReference>
<dbReference type="InterPro" id="IPR015590">
    <property type="entry name" value="Aldehyde_DH_dom"/>
</dbReference>